<evidence type="ECO:0000256" key="14">
    <source>
        <dbReference type="ARBA" id="ARBA00029440"/>
    </source>
</evidence>
<name>A0A6J7QG97_9ZZZZ</name>
<evidence type="ECO:0000256" key="4">
    <source>
        <dbReference type="ARBA" id="ARBA00022605"/>
    </source>
</evidence>
<dbReference type="InterPro" id="IPR029055">
    <property type="entry name" value="Ntn_hydrolases_N"/>
</dbReference>
<evidence type="ECO:0000313" key="20">
    <source>
        <dbReference type="EMBL" id="CAB5016720.1"/>
    </source>
</evidence>
<evidence type="ECO:0000256" key="5">
    <source>
        <dbReference type="ARBA" id="ARBA00022630"/>
    </source>
</evidence>
<evidence type="ECO:0000256" key="6">
    <source>
        <dbReference type="ARBA" id="ARBA00022643"/>
    </source>
</evidence>
<dbReference type="GO" id="GO:0051538">
    <property type="term" value="F:3 iron, 4 sulfur cluster binding"/>
    <property type="evidence" value="ECO:0007669"/>
    <property type="project" value="UniProtKB-KW"/>
</dbReference>
<dbReference type="Pfam" id="PF00310">
    <property type="entry name" value="GATase_2"/>
    <property type="match status" value="1"/>
</dbReference>
<dbReference type="SUPFAM" id="SSF56235">
    <property type="entry name" value="N-terminal nucleophile aminohydrolases (Ntn hydrolases)"/>
    <property type="match status" value="1"/>
</dbReference>
<keyword evidence="5" id="KW-0285">Flavoprotein</keyword>
<evidence type="ECO:0000259" key="17">
    <source>
        <dbReference type="PROSITE" id="PS51278"/>
    </source>
</evidence>
<dbReference type="Pfam" id="PF01645">
    <property type="entry name" value="Glu_synthase"/>
    <property type="match status" value="1"/>
</dbReference>
<evidence type="ECO:0000256" key="3">
    <source>
        <dbReference type="ARBA" id="ARBA00009716"/>
    </source>
</evidence>
<dbReference type="InterPro" id="IPR002932">
    <property type="entry name" value="Glu_synthdom"/>
</dbReference>
<dbReference type="Gene3D" id="3.20.20.70">
    <property type="entry name" value="Aldolase class I"/>
    <property type="match status" value="2"/>
</dbReference>
<keyword evidence="13" id="KW-0003">3Fe-4S</keyword>
<keyword evidence="11" id="KW-0411">Iron-sulfur</keyword>
<evidence type="ECO:0000256" key="2">
    <source>
        <dbReference type="ARBA" id="ARBA00001927"/>
    </source>
</evidence>
<keyword evidence="12" id="KW-0314">Glutamate biosynthesis</keyword>
<dbReference type="InterPro" id="IPR017932">
    <property type="entry name" value="GATase_2_dom"/>
</dbReference>
<keyword evidence="10" id="KW-0408">Iron</keyword>
<comment type="similarity">
    <text evidence="3">Belongs to the glutamate synthase family.</text>
</comment>
<evidence type="ECO:0000256" key="1">
    <source>
        <dbReference type="ARBA" id="ARBA00001917"/>
    </source>
</evidence>
<organism evidence="20">
    <name type="scientific">freshwater metagenome</name>
    <dbReference type="NCBI Taxonomy" id="449393"/>
    <lineage>
        <taxon>unclassified sequences</taxon>
        <taxon>metagenomes</taxon>
        <taxon>ecological metagenomes</taxon>
    </lineage>
</organism>
<evidence type="ECO:0000256" key="8">
    <source>
        <dbReference type="ARBA" id="ARBA00022962"/>
    </source>
</evidence>
<keyword evidence="4" id="KW-0028">Amino-acid biosynthesis</keyword>
<evidence type="ECO:0000313" key="18">
    <source>
        <dbReference type="EMBL" id="CAB4902760.1"/>
    </source>
</evidence>
<dbReference type="EMBL" id="CAFBPQ010000007">
    <property type="protein sequence ID" value="CAB5016720.1"/>
    <property type="molecule type" value="Genomic_DNA"/>
</dbReference>
<dbReference type="PROSITE" id="PS50020">
    <property type="entry name" value="WW_DOMAIN_2"/>
    <property type="match status" value="1"/>
</dbReference>
<dbReference type="InterPro" id="IPR006982">
    <property type="entry name" value="Glu_synth_centr_N"/>
</dbReference>
<reference evidence="20" key="1">
    <citation type="submission" date="2020-05" db="EMBL/GenBank/DDBJ databases">
        <authorList>
            <person name="Chiriac C."/>
            <person name="Salcher M."/>
            <person name="Ghai R."/>
            <person name="Kavagutti S V."/>
        </authorList>
    </citation>
    <scope>NUCLEOTIDE SEQUENCE</scope>
</reference>
<comment type="cofactor">
    <cofactor evidence="2">
        <name>[3Fe-4S] cluster</name>
        <dbReference type="ChEBI" id="CHEBI:21137"/>
    </cofactor>
</comment>
<keyword evidence="6" id="KW-0288">FMN</keyword>
<gene>
    <name evidence="18" type="ORF">UFOPK3605_00577</name>
    <name evidence="19" type="ORF">UFOPK3897_00678</name>
    <name evidence="20" type="ORF">UFOPK4121_00391</name>
</gene>
<dbReference type="Gene3D" id="3.60.20.10">
    <property type="entry name" value="Glutamine Phosphoribosylpyrophosphate, subunit 1, domain 1"/>
    <property type="match status" value="1"/>
</dbReference>
<feature type="region of interest" description="Disordered" evidence="15">
    <location>
        <begin position="835"/>
        <end position="864"/>
    </location>
</feature>
<evidence type="ECO:0000313" key="19">
    <source>
        <dbReference type="EMBL" id="CAB4973833.1"/>
    </source>
</evidence>
<dbReference type="EMBL" id="CAFBOF010000009">
    <property type="protein sequence ID" value="CAB4973833.1"/>
    <property type="molecule type" value="Genomic_DNA"/>
</dbReference>
<dbReference type="SUPFAM" id="SSF51395">
    <property type="entry name" value="FMN-linked oxidoreductases"/>
    <property type="match status" value="1"/>
</dbReference>
<dbReference type="PANTHER" id="PTHR11938">
    <property type="entry name" value="FAD NADPH DEHYDROGENASE/OXIDOREDUCTASE"/>
    <property type="match status" value="1"/>
</dbReference>
<protein>
    <submittedName>
        <fullName evidence="20">Unannotated protein</fullName>
    </submittedName>
</protein>
<keyword evidence="7" id="KW-0479">Metal-binding</keyword>
<evidence type="ECO:0000256" key="11">
    <source>
        <dbReference type="ARBA" id="ARBA00023014"/>
    </source>
</evidence>
<proteinExistence type="inferred from homology"/>
<dbReference type="SUPFAM" id="SSF69336">
    <property type="entry name" value="Alpha subunit of glutamate synthase, C-terminal domain"/>
    <property type="match status" value="1"/>
</dbReference>
<evidence type="ECO:0000259" key="16">
    <source>
        <dbReference type="PROSITE" id="PS50020"/>
    </source>
</evidence>
<dbReference type="InterPro" id="IPR036485">
    <property type="entry name" value="Glu_synth_asu_C_sf"/>
</dbReference>
<comment type="cofactor">
    <cofactor evidence="1">
        <name>FMN</name>
        <dbReference type="ChEBI" id="CHEBI:58210"/>
    </cofactor>
</comment>
<dbReference type="Gene3D" id="2.160.20.60">
    <property type="entry name" value="Glutamate synthase, alpha subunit, C-terminal domain"/>
    <property type="match status" value="1"/>
</dbReference>
<evidence type="ECO:0000256" key="9">
    <source>
        <dbReference type="ARBA" id="ARBA00023002"/>
    </source>
</evidence>
<dbReference type="InterPro" id="IPR001202">
    <property type="entry name" value="WW_dom"/>
</dbReference>
<evidence type="ECO:0000256" key="7">
    <source>
        <dbReference type="ARBA" id="ARBA00022723"/>
    </source>
</evidence>
<accession>A0A6J7QG97</accession>
<sequence>MASNDIGNPEFIANATHELSSISAARRQREFGACGIGLVADESGRASREIVELALTGLGCLRHRAALAADGRSADGAGILVPIPREFFARIATEITGVSPNPEEIGVAFGFFDRHDSDARAAARAAFAKACAAEDIDLLGWRTVPTDESELGQAALDEAPAFAQAIFVASGDEVEARAFRARLRAEAACRDSDIRAYFASCSFSLVTYKALVISDRLADFYPDLAAPDFIAQHAVFHSRFSTNTAPAWERAQPFRHICHNGEINTIEGNERRMVARGILGTEAAGLGSEEVFRPVLDKYDSDSGKLDSAVELLLRGGRDIRHTVSMLIPEAWETRRDLDPDVRDYFTYHAALTEPWDGPAGLIFTDGKRVGASLDRNGLRPLRWQRSSDGIVVCCSEAGAVPLENRGLIKRGRLGPGEMLCVDPTSLDSVWQDDLIIKTELASAAPYGDWVRDGLISISSGRAIATLPTPEEILVHQVAFGCNKEEISVVLVPMANDAKEPTFSMGDDTPFAAVATKARPVFGFLKQRFAQVSNPPIDHLRERLVMSLRTFLGPRAPLLSSGPSAARLLDLRTFFLFPDALSNLLDEATAVFPSVLLDATFPVASGEAGLETAINQLAKQAVSAVQSGTGIIVISDAAISADRAPIPSLLALGAIHHGLIAKGTRDRVSLISDSGDARDTHSIASLLSYGADAISPRVALLTIASIADEGRLGETHAADAQAKFQAAIEDGVLKILAKMGICTVDGYRGAQIFEALGLDQTVIDTCLRGTTTTVGGIGFSAIATDVLDRHRVAFGDDPELIEPGIIRFRKRDGEYHENNPELIAVLHAAVGLGRDDSDDAENTPSEPVVKKSRRKLGDRFSSTPVAPTGEQGKVIFFEGIGAEALSDPDPVDIRAAHLLNQAINSGRSEFYERFRELVQSRPVSELHDLLEFVPRGSPISIDEVEPVEEITRRFSTGAMSHGALAAEAHETLAIAMNMIGGKSNCGEGGEDQARFRTRGLARDRNSRIKQIASGRFGVTPEYCAYADELNIKMAQGSKPGEGGQLPGHKVSAEIARLRFTQPGVGLISPPPHHDIYSIEDLAQLIYDLKQVNPLADVSVKLVAEDNVGVIAAGVVKALAEVVQISGANGGTGASPLSSIKNAGLPWELGLADAQRVLIENNLRDRVRLRVDGGFKTGRDVLIAAMFGADEYSFGTAVMLAEGCIMVRACHRDTCPTGIATQRPGLRAKFAGTPEGVATYMLYIAEEVRGLLAELGFRSLDEVIGQVENLTQRTIGDPRADALDLSPLITPPLDLTASRKFVASVPLQRPRSELDAQLLEDAYATIWTGGTIELAYPIVNSDRTVGASLGGAIGLEFGLGTPRGSVVARFTGSSGQSFGAFITKGITLELIGEAQDYVGKGMGGGLIIVRPRDDDAGDPVLVGNTVLYGATGGQIFVAGRAGERFCVRNSGASAVIEGVGDHACEYMTGGTVVILGDFGYNVGAGMTGGQTFVYDPYNLLAARLNRQLVDARVIDDAQAAELEFLVEEHRRLTGSVVADALLNDWAHALRSFWRVAPVTEVARIERANEGVLDTAR</sequence>
<comment type="pathway">
    <text evidence="14">Amino-acid biosynthesis.</text>
</comment>
<feature type="domain" description="WW" evidence="16">
    <location>
        <begin position="326"/>
        <end position="361"/>
    </location>
</feature>
<dbReference type="GO" id="GO:0046872">
    <property type="term" value="F:metal ion binding"/>
    <property type="evidence" value="ECO:0007669"/>
    <property type="project" value="UniProtKB-KW"/>
</dbReference>
<dbReference type="InterPro" id="IPR013785">
    <property type="entry name" value="Aldolase_TIM"/>
</dbReference>
<evidence type="ECO:0000256" key="10">
    <source>
        <dbReference type="ARBA" id="ARBA00023004"/>
    </source>
</evidence>
<dbReference type="CDD" id="cd00713">
    <property type="entry name" value="GltS"/>
    <property type="match status" value="1"/>
</dbReference>
<dbReference type="PROSITE" id="PS51278">
    <property type="entry name" value="GATASE_TYPE_2"/>
    <property type="match status" value="1"/>
</dbReference>
<dbReference type="EMBL" id="CAFBMM010000019">
    <property type="protein sequence ID" value="CAB4902760.1"/>
    <property type="molecule type" value="Genomic_DNA"/>
</dbReference>
<dbReference type="GO" id="GO:0015930">
    <property type="term" value="F:glutamate synthase activity"/>
    <property type="evidence" value="ECO:0007669"/>
    <property type="project" value="InterPro"/>
</dbReference>
<feature type="domain" description="Glutamine amidotransferase type-2" evidence="17">
    <location>
        <begin position="34"/>
        <end position="425"/>
    </location>
</feature>
<keyword evidence="9" id="KW-0560">Oxidoreductase</keyword>
<dbReference type="Pfam" id="PF04898">
    <property type="entry name" value="Glu_syn_central"/>
    <property type="match status" value="1"/>
</dbReference>
<dbReference type="InterPro" id="IPR002489">
    <property type="entry name" value="Glu_synth_asu_C"/>
</dbReference>
<dbReference type="CDD" id="cd02808">
    <property type="entry name" value="GltS_FMN"/>
    <property type="match status" value="1"/>
</dbReference>
<keyword evidence="8" id="KW-0315">Glutamine amidotransferase</keyword>
<dbReference type="InterPro" id="IPR050711">
    <property type="entry name" value="ET-N_metabolism_enzyme"/>
</dbReference>
<evidence type="ECO:0000256" key="12">
    <source>
        <dbReference type="ARBA" id="ARBA00023164"/>
    </source>
</evidence>
<evidence type="ECO:0000256" key="15">
    <source>
        <dbReference type="SAM" id="MobiDB-lite"/>
    </source>
</evidence>
<evidence type="ECO:0000256" key="13">
    <source>
        <dbReference type="ARBA" id="ARBA00023291"/>
    </source>
</evidence>
<dbReference type="GO" id="GO:0019676">
    <property type="term" value="P:ammonia assimilation cycle"/>
    <property type="evidence" value="ECO:0007669"/>
    <property type="project" value="TreeGrafter"/>
</dbReference>
<dbReference type="GO" id="GO:0006537">
    <property type="term" value="P:glutamate biosynthetic process"/>
    <property type="evidence" value="ECO:0007669"/>
    <property type="project" value="UniProtKB-KW"/>
</dbReference>
<dbReference type="Pfam" id="PF01493">
    <property type="entry name" value="GXGXG"/>
    <property type="match status" value="1"/>
</dbReference>
<dbReference type="PANTHER" id="PTHR11938:SF133">
    <property type="entry name" value="GLUTAMATE SYNTHASE (NADH)"/>
    <property type="match status" value="1"/>
</dbReference>